<name>A0A097IY72_BACFG</name>
<dbReference type="RefSeq" id="WP_172685632.1">
    <property type="nucleotide sequence ID" value="NZ_KJ830768.1"/>
</dbReference>
<dbReference type="SUPFAM" id="SSF47598">
    <property type="entry name" value="Ribbon-helix-helix"/>
    <property type="match status" value="1"/>
</dbReference>
<dbReference type="AlphaFoldDB" id="A0A097IY72"/>
<organism evidence="1">
    <name type="scientific">Bacteroides fragilis</name>
    <dbReference type="NCBI Taxonomy" id="817"/>
    <lineage>
        <taxon>Bacteria</taxon>
        <taxon>Pseudomonadati</taxon>
        <taxon>Bacteroidota</taxon>
        <taxon>Bacteroidia</taxon>
        <taxon>Bacteroidales</taxon>
        <taxon>Bacteroidaceae</taxon>
        <taxon>Bacteroides</taxon>
    </lineage>
</organism>
<protein>
    <submittedName>
        <fullName evidence="1">Toxin-antitoxin pair antitoxin</fullName>
    </submittedName>
</protein>
<dbReference type="GO" id="GO:0006355">
    <property type="term" value="P:regulation of DNA-templated transcription"/>
    <property type="evidence" value="ECO:0007669"/>
    <property type="project" value="InterPro"/>
</dbReference>
<keyword evidence="1" id="KW-0614">Plasmid</keyword>
<proteinExistence type="predicted"/>
<evidence type="ECO:0000313" key="1">
    <source>
        <dbReference type="EMBL" id="AIT71657.1"/>
    </source>
</evidence>
<dbReference type="InterPro" id="IPR010985">
    <property type="entry name" value="Ribbon_hlx_hlx"/>
</dbReference>
<dbReference type="EMBL" id="KJ830768">
    <property type="protein sequence ID" value="AIT71657.1"/>
    <property type="molecule type" value="Genomic_DNA"/>
</dbReference>
<sequence>MEVAIKKLTAFRLDSNLLDMLKSAAKREHRSLNNFVECLLMDAMYTEPNEETKAAIEEARAGKNLKKVDTSSFENFINPVVNERG</sequence>
<dbReference type="InterPro" id="IPR013321">
    <property type="entry name" value="Arc_rbn_hlx_hlx"/>
</dbReference>
<accession>A0A097IY72</accession>
<geneLocation type="plasmid" evidence="1">
    <name>pBF69566b</name>
</geneLocation>
<dbReference type="Gene3D" id="1.10.1220.10">
    <property type="entry name" value="Met repressor-like"/>
    <property type="match status" value="1"/>
</dbReference>
<reference evidence="1" key="1">
    <citation type="journal article" date="2014" name="Int. J. Antimicrob. Agents">
        <title>Use of MALDI-TOF/MS for routine detection of cfiA gene-positive Bacteroides fragilis strains.</title>
        <authorList>
            <person name="Fenyvesi V.S."/>
            <person name="Urban E."/>
            <person name="Bartha N."/>
            <person name="Abrok M."/>
            <person name="Kostrzewa M."/>
            <person name="Nagy E."/>
            <person name="Minarovits J."/>
            <person name="Soki J."/>
        </authorList>
    </citation>
    <scope>NUCLEOTIDE SEQUENCE</scope>
    <source>
        <strain evidence="1">69566</strain>
        <plasmid evidence="1">pBF69566b</plasmid>
    </source>
</reference>